<accession>E3SIS2</accession>
<dbReference type="RefSeq" id="YP_004322184.1">
    <property type="nucleotide sequence ID" value="NC_015279.1"/>
</dbReference>
<sequence>MKYRIETKYAWYNKGSTLILIYYIQNVPFTFDELPEIAKQHPEVIKLADEEKRWEPEDLYRASMYLMMEECHPMMYELELENPELLPVD</sequence>
<name>E3SIS2_9CAUD</name>
<dbReference type="OrthoDB" id="25216at10239"/>
<keyword evidence="2" id="KW-1185">Reference proteome</keyword>
<dbReference type="EMBL" id="GU071095">
    <property type="protein sequence ID" value="ADO97370.1"/>
    <property type="molecule type" value="Genomic_DNA"/>
</dbReference>
<evidence type="ECO:0000313" key="2">
    <source>
        <dbReference type="Proteomes" id="UP000006524"/>
    </source>
</evidence>
<proteinExistence type="predicted"/>
<dbReference type="KEGG" id="vg:10326912"/>
<evidence type="ECO:0000313" key="1">
    <source>
        <dbReference type="EMBL" id="ADO97370.1"/>
    </source>
</evidence>
<gene>
    <name evidence="1" type="ORF">SSM2_027</name>
</gene>
<organism evidence="1 2">
    <name type="scientific">Synechococcus phage S-SM2</name>
    <dbReference type="NCBI Taxonomy" id="444860"/>
    <lineage>
        <taxon>Viruses</taxon>
        <taxon>Duplodnaviria</taxon>
        <taxon>Heunggongvirae</taxon>
        <taxon>Uroviricota</taxon>
        <taxon>Caudoviricetes</taxon>
        <taxon>Pantevenvirales</taxon>
        <taxon>Kyanoviridae</taxon>
        <taxon>Nilusvirus</taxon>
        <taxon>Nilusvirus ssm2</taxon>
    </lineage>
</organism>
<dbReference type="GeneID" id="10326912"/>
<reference evidence="1 2" key="1">
    <citation type="journal article" date="2010" name="Environ. Microbiol.">
        <title>Genomic analysis of oceanic cyanobacterial myoviruses compared with T4-like myoviruses from diverse hosts and environments.</title>
        <authorList>
            <person name="Sullivan M.B."/>
            <person name="Huang K.H."/>
            <person name="Ignacio-Espinoza J.C."/>
            <person name="Berlin A.M."/>
            <person name="Kelly L."/>
            <person name="Weigele P.R."/>
            <person name="DeFrancesco A.S."/>
            <person name="Kern S.E."/>
            <person name="Thompson L.R."/>
            <person name="Young S."/>
            <person name="Yandava C."/>
            <person name="Fu R."/>
            <person name="Krastins B."/>
            <person name="Chase M."/>
            <person name="Sarracino D."/>
            <person name="Osburne M.S."/>
            <person name="Henn M.R."/>
            <person name="Chisholm S.W."/>
        </authorList>
    </citation>
    <scope>NUCLEOTIDE SEQUENCE [LARGE SCALE GENOMIC DNA]</scope>
    <source>
        <strain evidence="1">8017-1</strain>
    </source>
</reference>
<dbReference type="Proteomes" id="UP000006524">
    <property type="component" value="Segment"/>
</dbReference>
<protein>
    <submittedName>
        <fullName evidence="1">Uncharacterized protein</fullName>
    </submittedName>
</protein>